<keyword evidence="3" id="KW-1185">Reference proteome</keyword>
<dbReference type="RefSeq" id="WP_310799971.1">
    <property type="nucleotide sequence ID" value="NZ_CP123872.1"/>
</dbReference>
<evidence type="ECO:0000256" key="1">
    <source>
        <dbReference type="HAMAP-Rule" id="MF_00386"/>
    </source>
</evidence>
<dbReference type="SMART" id="SM01234">
    <property type="entry name" value="Haemolytic"/>
    <property type="match status" value="1"/>
</dbReference>
<sequence length="85" mass="9451">MASPLAWCLSKLVRAYQLFISPLLGSNCRYEPSCSSYAMEALEKHGGLKGTWLTAKRILRCHPWGGHGYDPVPPVADGDHQHKED</sequence>
<dbReference type="InterPro" id="IPR002696">
    <property type="entry name" value="Membr_insert_effic_factor_YidD"/>
</dbReference>
<keyword evidence="1" id="KW-0472">Membrane</keyword>
<comment type="function">
    <text evidence="1">Could be involved in insertion of integral membrane proteins into the membrane.</text>
</comment>
<evidence type="ECO:0000313" key="3">
    <source>
        <dbReference type="Proteomes" id="UP001268683"/>
    </source>
</evidence>
<dbReference type="AlphaFoldDB" id="A0AA52EKB4"/>
<dbReference type="GO" id="GO:0005886">
    <property type="term" value="C:plasma membrane"/>
    <property type="evidence" value="ECO:0007669"/>
    <property type="project" value="UniProtKB-SubCell"/>
</dbReference>
<comment type="subcellular location">
    <subcellularLocation>
        <location evidence="1">Cell membrane</location>
        <topology evidence="1">Peripheral membrane protein</topology>
        <orientation evidence="1">Cytoplasmic side</orientation>
    </subcellularLocation>
</comment>
<proteinExistence type="inferred from homology"/>
<dbReference type="KEGG" id="tmk:QGN29_06935"/>
<dbReference type="Pfam" id="PF01809">
    <property type="entry name" value="YidD"/>
    <property type="match status" value="1"/>
</dbReference>
<dbReference type="Proteomes" id="UP001268683">
    <property type="component" value="Chromosome"/>
</dbReference>
<comment type="similarity">
    <text evidence="1">Belongs to the UPF0161 family.</text>
</comment>
<name>A0AA52EKB4_9PROT</name>
<accession>A0AA52EKB4</accession>
<evidence type="ECO:0000313" key="2">
    <source>
        <dbReference type="EMBL" id="WND04107.1"/>
    </source>
</evidence>
<organism evidence="2 3">
    <name type="scientific">Temperatibacter marinus</name>
    <dbReference type="NCBI Taxonomy" id="1456591"/>
    <lineage>
        <taxon>Bacteria</taxon>
        <taxon>Pseudomonadati</taxon>
        <taxon>Pseudomonadota</taxon>
        <taxon>Alphaproteobacteria</taxon>
        <taxon>Kordiimonadales</taxon>
        <taxon>Temperatibacteraceae</taxon>
        <taxon>Temperatibacter</taxon>
    </lineage>
</organism>
<gene>
    <name evidence="2" type="primary">yidD</name>
    <name evidence="2" type="ORF">QGN29_06935</name>
</gene>
<dbReference type="PANTHER" id="PTHR33383:SF1">
    <property type="entry name" value="MEMBRANE PROTEIN INSERTION EFFICIENCY FACTOR-RELATED"/>
    <property type="match status" value="1"/>
</dbReference>
<dbReference type="NCBIfam" id="TIGR00278">
    <property type="entry name" value="membrane protein insertion efficiency factor YidD"/>
    <property type="match status" value="1"/>
</dbReference>
<dbReference type="HAMAP" id="MF_00386">
    <property type="entry name" value="UPF0161_YidD"/>
    <property type="match status" value="1"/>
</dbReference>
<reference evidence="2" key="1">
    <citation type="submission" date="2023-04" db="EMBL/GenBank/DDBJ databases">
        <title>Complete genome sequence of Temperatibacter marinus.</title>
        <authorList>
            <person name="Rong J.-C."/>
            <person name="Yi M.-L."/>
            <person name="Zhao Q."/>
        </authorList>
    </citation>
    <scope>NUCLEOTIDE SEQUENCE</scope>
    <source>
        <strain evidence="2">NBRC 110045</strain>
    </source>
</reference>
<keyword evidence="1" id="KW-1003">Cell membrane</keyword>
<protein>
    <recommendedName>
        <fullName evidence="1">Putative membrane protein insertion efficiency factor</fullName>
    </recommendedName>
</protein>
<dbReference type="EMBL" id="CP123872">
    <property type="protein sequence ID" value="WND04107.1"/>
    <property type="molecule type" value="Genomic_DNA"/>
</dbReference>
<dbReference type="PANTHER" id="PTHR33383">
    <property type="entry name" value="MEMBRANE PROTEIN INSERTION EFFICIENCY FACTOR-RELATED"/>
    <property type="match status" value="1"/>
</dbReference>